<comment type="subcellular location">
    <subcellularLocation>
        <location evidence="1">Cytoplasm</location>
    </subcellularLocation>
</comment>
<proteinExistence type="inferred from homology"/>
<evidence type="ECO:0000313" key="7">
    <source>
        <dbReference type="EMBL" id="KAH7445175.1"/>
    </source>
</evidence>
<accession>A0A8T2VHV0</accession>
<dbReference type="EMBL" id="CM035407">
    <property type="protein sequence ID" value="KAH7445175.1"/>
    <property type="molecule type" value="Genomic_DNA"/>
</dbReference>
<evidence type="ECO:0000313" key="8">
    <source>
        <dbReference type="Proteomes" id="UP000825935"/>
    </source>
</evidence>
<dbReference type="Proteomes" id="UP000825935">
    <property type="component" value="Chromosome 2"/>
</dbReference>
<evidence type="ECO:0000256" key="1">
    <source>
        <dbReference type="ARBA" id="ARBA00004496"/>
    </source>
</evidence>
<evidence type="ECO:0000256" key="2">
    <source>
        <dbReference type="ARBA" id="ARBA00009374"/>
    </source>
</evidence>
<evidence type="ECO:0000256" key="3">
    <source>
        <dbReference type="ARBA" id="ARBA00022490"/>
    </source>
</evidence>
<dbReference type="AlphaFoldDB" id="A0A8T2VHV0"/>
<keyword evidence="8" id="KW-1185">Reference proteome</keyword>
<dbReference type="PROSITE" id="PS51795">
    <property type="entry name" value="ZF_FLZ"/>
    <property type="match status" value="1"/>
</dbReference>
<dbReference type="InterPro" id="IPR007650">
    <property type="entry name" value="Zf-FLZ_dom"/>
</dbReference>
<dbReference type="OrthoDB" id="1932717at2759"/>
<organism evidence="7 8">
    <name type="scientific">Ceratopteris richardii</name>
    <name type="common">Triangle waterfern</name>
    <dbReference type="NCBI Taxonomy" id="49495"/>
    <lineage>
        <taxon>Eukaryota</taxon>
        <taxon>Viridiplantae</taxon>
        <taxon>Streptophyta</taxon>
        <taxon>Embryophyta</taxon>
        <taxon>Tracheophyta</taxon>
        <taxon>Polypodiopsida</taxon>
        <taxon>Polypodiidae</taxon>
        <taxon>Polypodiales</taxon>
        <taxon>Pteridineae</taxon>
        <taxon>Pteridaceae</taxon>
        <taxon>Parkerioideae</taxon>
        <taxon>Ceratopteris</taxon>
    </lineage>
</organism>
<reference evidence="7" key="1">
    <citation type="submission" date="2021-08" db="EMBL/GenBank/DDBJ databases">
        <title>WGS assembly of Ceratopteris richardii.</title>
        <authorList>
            <person name="Marchant D.B."/>
            <person name="Chen G."/>
            <person name="Jenkins J."/>
            <person name="Shu S."/>
            <person name="Leebens-Mack J."/>
            <person name="Grimwood J."/>
            <person name="Schmutz J."/>
            <person name="Soltis P."/>
            <person name="Soltis D."/>
            <person name="Chen Z.-H."/>
        </authorList>
    </citation>
    <scope>NUCLEOTIDE SEQUENCE</scope>
    <source>
        <strain evidence="7">Whitten #5841</strain>
        <tissue evidence="7">Leaf</tissue>
    </source>
</reference>
<dbReference type="GO" id="GO:0046872">
    <property type="term" value="F:metal ion binding"/>
    <property type="evidence" value="ECO:0007669"/>
    <property type="project" value="UniProtKB-KW"/>
</dbReference>
<comment type="caution">
    <text evidence="7">The sequence shown here is derived from an EMBL/GenBank/DDBJ whole genome shotgun (WGS) entry which is preliminary data.</text>
</comment>
<dbReference type="PANTHER" id="PTHR33059:SF4">
    <property type="entry name" value="FCS-LIKE ZINC FINGER 5"/>
    <property type="match status" value="1"/>
</dbReference>
<dbReference type="Pfam" id="PF04570">
    <property type="entry name" value="zf-FLZ"/>
    <property type="match status" value="1"/>
</dbReference>
<gene>
    <name evidence="7" type="ORF">KP509_02G110700</name>
</gene>
<dbReference type="GO" id="GO:0005737">
    <property type="term" value="C:cytoplasm"/>
    <property type="evidence" value="ECO:0007669"/>
    <property type="project" value="UniProtKB-SubCell"/>
</dbReference>
<evidence type="ECO:0000256" key="5">
    <source>
        <dbReference type="PROSITE-ProRule" id="PRU01131"/>
    </source>
</evidence>
<name>A0A8T2VHV0_CERRI</name>
<dbReference type="PANTHER" id="PTHR33059">
    <property type="entry name" value="FCS-LIKE ZINC FINGER 5"/>
    <property type="match status" value="1"/>
</dbReference>
<comment type="similarity">
    <text evidence="2">Belongs to the FLZ family.</text>
</comment>
<protein>
    <recommendedName>
        <fullName evidence="6">FLZ-type domain-containing protein</fullName>
    </recommendedName>
</protein>
<evidence type="ECO:0000256" key="4">
    <source>
        <dbReference type="ARBA" id="ARBA00022723"/>
    </source>
</evidence>
<sequence length="233" mass="26070">MSVQQKKPVGGLDSPFRNRPDSAMCPSNECIFGPMKPASLSWKRQSLFVQLEDAPMNAMAFRHEAEAFSPSNYVAGKKLKGYFINCDTITKEKNEDGSIRGTAPPISVHNDELIRALRSTGLTKSLLRTSGCSQTYNAPINTGVHRQSNLETMKGCVYSMSSATPALHRHSEAKPFLAFLEKCCFCGRSLHLEEDIYMYRGDQSFCSTECRYQKISLDARKAKCSRKYVIQSN</sequence>
<keyword evidence="4" id="KW-0479">Metal-binding</keyword>
<feature type="zinc finger region" description="FLZ-type" evidence="5">
    <location>
        <begin position="178"/>
        <end position="222"/>
    </location>
</feature>
<evidence type="ECO:0000259" key="6">
    <source>
        <dbReference type="PROSITE" id="PS51795"/>
    </source>
</evidence>
<feature type="domain" description="FLZ-type" evidence="6">
    <location>
        <begin position="178"/>
        <end position="222"/>
    </location>
</feature>
<keyword evidence="3" id="KW-0963">Cytoplasm</keyword>